<sequence>MIQLAPQETVLLVMRRHWYVFLGPALVLIVLFAVPSLLLAVGQSFFPLLATQPAAAIIRFLLALYLMAFLTYALILWIEYYLDVWIITNQRIIDIEQEGLFRRTISEISMERIQNITIEIPGLIATLLKFGNIKIETAGETGFTIADVPNCYRAKDLILEHSRAAARHRAA</sequence>
<keyword evidence="1" id="KW-0472">Membrane</keyword>
<keyword evidence="1" id="KW-1133">Transmembrane helix</keyword>
<keyword evidence="1" id="KW-0812">Transmembrane</keyword>
<comment type="caution">
    <text evidence="3">The sequence shown here is derived from an EMBL/GenBank/DDBJ whole genome shotgun (WGS) entry which is preliminary data.</text>
</comment>
<reference evidence="3" key="1">
    <citation type="submission" date="2020-07" db="EMBL/GenBank/DDBJ databases">
        <title>Huge and variable diversity of episymbiotic CPR bacteria and DPANN archaea in groundwater ecosystems.</title>
        <authorList>
            <person name="He C.Y."/>
            <person name="Keren R."/>
            <person name="Whittaker M."/>
            <person name="Farag I.F."/>
            <person name="Doudna J."/>
            <person name="Cate J.H.D."/>
            <person name="Banfield J.F."/>
        </authorList>
    </citation>
    <scope>NUCLEOTIDE SEQUENCE</scope>
    <source>
        <strain evidence="3">NC_groundwater_1225_Ag_S-0.1um_56_177</strain>
    </source>
</reference>
<feature type="transmembrane region" description="Helical" evidence="1">
    <location>
        <begin position="21"/>
        <end position="45"/>
    </location>
</feature>
<evidence type="ECO:0000313" key="4">
    <source>
        <dbReference type="Proteomes" id="UP000756703"/>
    </source>
</evidence>
<evidence type="ECO:0000313" key="3">
    <source>
        <dbReference type="EMBL" id="MBI4132517.1"/>
    </source>
</evidence>
<evidence type="ECO:0000256" key="1">
    <source>
        <dbReference type="SAM" id="Phobius"/>
    </source>
</evidence>
<feature type="domain" description="YdbS-like PH" evidence="2">
    <location>
        <begin position="85"/>
        <end position="155"/>
    </location>
</feature>
<dbReference type="InterPro" id="IPR005182">
    <property type="entry name" value="YdbS-like_PH"/>
</dbReference>
<name>A0A932YW24_9BACT</name>
<accession>A0A932YW24</accession>
<dbReference type="Proteomes" id="UP000756703">
    <property type="component" value="Unassembled WGS sequence"/>
</dbReference>
<dbReference type="AlphaFoldDB" id="A0A932YW24"/>
<organism evidence="3 4">
    <name type="scientific">Candidatus Sungiibacteriota bacterium</name>
    <dbReference type="NCBI Taxonomy" id="2750080"/>
    <lineage>
        <taxon>Bacteria</taxon>
        <taxon>Candidatus Sungiibacteriota</taxon>
    </lineage>
</organism>
<protein>
    <submittedName>
        <fullName evidence="3">PH domain-containing protein</fullName>
    </submittedName>
</protein>
<dbReference type="Pfam" id="PF03703">
    <property type="entry name" value="bPH_2"/>
    <property type="match status" value="1"/>
</dbReference>
<dbReference type="PANTHER" id="PTHR37938">
    <property type="entry name" value="BLL0215 PROTEIN"/>
    <property type="match status" value="1"/>
</dbReference>
<gene>
    <name evidence="3" type="ORF">HY473_00250</name>
</gene>
<evidence type="ECO:0000259" key="2">
    <source>
        <dbReference type="Pfam" id="PF03703"/>
    </source>
</evidence>
<dbReference type="PANTHER" id="PTHR37938:SF1">
    <property type="entry name" value="BLL0215 PROTEIN"/>
    <property type="match status" value="1"/>
</dbReference>
<feature type="transmembrane region" description="Helical" evidence="1">
    <location>
        <begin position="57"/>
        <end position="82"/>
    </location>
</feature>
<proteinExistence type="predicted"/>
<dbReference type="EMBL" id="JACQMI010000002">
    <property type="protein sequence ID" value="MBI4132517.1"/>
    <property type="molecule type" value="Genomic_DNA"/>
</dbReference>